<dbReference type="AlphaFoldDB" id="A0A067SDD0"/>
<proteinExistence type="predicted"/>
<feature type="region of interest" description="Disordered" evidence="1">
    <location>
        <begin position="291"/>
        <end position="317"/>
    </location>
</feature>
<evidence type="ECO:0000256" key="2">
    <source>
        <dbReference type="SAM" id="Phobius"/>
    </source>
</evidence>
<keyword evidence="2" id="KW-0812">Transmembrane</keyword>
<feature type="domain" description="DUF6533" evidence="3">
    <location>
        <begin position="25"/>
        <end position="70"/>
    </location>
</feature>
<evidence type="ECO:0000259" key="3">
    <source>
        <dbReference type="Pfam" id="PF20151"/>
    </source>
</evidence>
<feature type="compositionally biased region" description="Polar residues" evidence="1">
    <location>
        <begin position="302"/>
        <end position="311"/>
    </location>
</feature>
<feature type="transmembrane region" description="Helical" evidence="2">
    <location>
        <begin position="200"/>
        <end position="218"/>
    </location>
</feature>
<feature type="transmembrane region" description="Helical" evidence="2">
    <location>
        <begin position="23"/>
        <end position="42"/>
    </location>
</feature>
<protein>
    <recommendedName>
        <fullName evidence="3">DUF6533 domain-containing protein</fullName>
    </recommendedName>
</protein>
<keyword evidence="2" id="KW-1133">Transmembrane helix</keyword>
<dbReference type="Proteomes" id="UP000027222">
    <property type="component" value="Unassembled WGS sequence"/>
</dbReference>
<feature type="transmembrane region" description="Helical" evidence="2">
    <location>
        <begin position="94"/>
        <end position="114"/>
    </location>
</feature>
<feature type="transmembrane region" description="Helical" evidence="2">
    <location>
        <begin position="126"/>
        <end position="142"/>
    </location>
</feature>
<dbReference type="OrthoDB" id="2952413at2759"/>
<reference evidence="5" key="1">
    <citation type="journal article" date="2014" name="Proc. Natl. Acad. Sci. U.S.A.">
        <title>Extensive sampling of basidiomycete genomes demonstrates inadequacy of the white-rot/brown-rot paradigm for wood decay fungi.</title>
        <authorList>
            <person name="Riley R."/>
            <person name="Salamov A.A."/>
            <person name="Brown D.W."/>
            <person name="Nagy L.G."/>
            <person name="Floudas D."/>
            <person name="Held B.W."/>
            <person name="Levasseur A."/>
            <person name="Lombard V."/>
            <person name="Morin E."/>
            <person name="Otillar R."/>
            <person name="Lindquist E.A."/>
            <person name="Sun H."/>
            <person name="LaButti K.M."/>
            <person name="Schmutz J."/>
            <person name="Jabbour D."/>
            <person name="Luo H."/>
            <person name="Baker S.E."/>
            <person name="Pisabarro A.G."/>
            <person name="Walton J.D."/>
            <person name="Blanchette R.A."/>
            <person name="Henrissat B."/>
            <person name="Martin F."/>
            <person name="Cullen D."/>
            <person name="Hibbett D.S."/>
            <person name="Grigoriev I.V."/>
        </authorList>
    </citation>
    <scope>NUCLEOTIDE SEQUENCE [LARGE SCALE GENOMIC DNA]</scope>
    <source>
        <strain evidence="5">CBS 339.88</strain>
    </source>
</reference>
<evidence type="ECO:0000256" key="1">
    <source>
        <dbReference type="SAM" id="MobiDB-lite"/>
    </source>
</evidence>
<dbReference type="Pfam" id="PF20151">
    <property type="entry name" value="DUF6533"/>
    <property type="match status" value="1"/>
</dbReference>
<evidence type="ECO:0000313" key="5">
    <source>
        <dbReference type="Proteomes" id="UP000027222"/>
    </source>
</evidence>
<dbReference type="EMBL" id="KL142433">
    <property type="protein sequence ID" value="KDR65769.1"/>
    <property type="molecule type" value="Genomic_DNA"/>
</dbReference>
<gene>
    <name evidence="4" type="ORF">GALMADRAFT_284123</name>
</gene>
<keyword evidence="5" id="KW-1185">Reference proteome</keyword>
<keyword evidence="2" id="KW-0472">Membrane</keyword>
<dbReference type="HOGENOM" id="CLU_808962_0_0_1"/>
<evidence type="ECO:0000313" key="4">
    <source>
        <dbReference type="EMBL" id="KDR65769.1"/>
    </source>
</evidence>
<sequence>MGLVIPQNPLQALYDALRLTRDANYSLAAAVTFLVFDIFMTLSDEVKYIWGSRWSFPKFLYLMGRYYGLIYLVIRLGVETHSNLSVPVCKAYYWYYVMGGDILFTTIVNVIFVLRIYALYGRSRKVLLVFVVLCLGCLTNPQPRKPTLISWVPCICVAWAFFLASLLRLRNSFRSARVLRGAMSGEQKPTLVMTLIRDGTIYFCLILSILVVCTSLTVTNSGNGQLYTMASPWLIVVYSFSATQLILNLRRASAPELEFTAGSILRPKVSGGPIFAHSAVNGNTGIAVETSAPLPDDMEMSRPSSQWSPQKSEGIVT</sequence>
<feature type="transmembrane region" description="Helical" evidence="2">
    <location>
        <begin position="148"/>
        <end position="167"/>
    </location>
</feature>
<feature type="transmembrane region" description="Helical" evidence="2">
    <location>
        <begin position="230"/>
        <end position="249"/>
    </location>
</feature>
<organism evidence="4 5">
    <name type="scientific">Galerina marginata (strain CBS 339.88)</name>
    <dbReference type="NCBI Taxonomy" id="685588"/>
    <lineage>
        <taxon>Eukaryota</taxon>
        <taxon>Fungi</taxon>
        <taxon>Dikarya</taxon>
        <taxon>Basidiomycota</taxon>
        <taxon>Agaricomycotina</taxon>
        <taxon>Agaricomycetes</taxon>
        <taxon>Agaricomycetidae</taxon>
        <taxon>Agaricales</taxon>
        <taxon>Agaricineae</taxon>
        <taxon>Strophariaceae</taxon>
        <taxon>Galerina</taxon>
    </lineage>
</organism>
<name>A0A067SDD0_GALM3</name>
<feature type="transmembrane region" description="Helical" evidence="2">
    <location>
        <begin position="54"/>
        <end position="74"/>
    </location>
</feature>
<dbReference type="InterPro" id="IPR045340">
    <property type="entry name" value="DUF6533"/>
</dbReference>
<accession>A0A067SDD0</accession>